<dbReference type="RefSeq" id="WP_323991190.1">
    <property type="nucleotide sequence ID" value="NZ_CP152276.1"/>
</dbReference>
<dbReference type="EMBL" id="CP152276">
    <property type="protein sequence ID" value="XAE43511.1"/>
    <property type="molecule type" value="Genomic_DNA"/>
</dbReference>
<dbReference type="Proteomes" id="UP001449795">
    <property type="component" value="Chromosome"/>
</dbReference>
<proteinExistence type="predicted"/>
<feature type="region of interest" description="Disordered" evidence="1">
    <location>
        <begin position="1"/>
        <end position="66"/>
    </location>
</feature>
<reference evidence="2 3" key="1">
    <citation type="submission" date="2024-04" db="EMBL/GenBank/DDBJ databases">
        <title>Complete genome sequence of Nguyenibacter vanlangesis HBCM-1154, a strain capable of nitrogen fixation, IAA production, and phosphorus solubilization isolated from sugarcane soil.</title>
        <authorList>
            <person name="MY HANH P."/>
        </authorList>
    </citation>
    <scope>NUCLEOTIDE SEQUENCE [LARGE SCALE GENOMIC DNA]</scope>
    <source>
        <strain evidence="2 3">HBCM 1154</strain>
    </source>
</reference>
<evidence type="ECO:0000313" key="3">
    <source>
        <dbReference type="Proteomes" id="UP001449795"/>
    </source>
</evidence>
<name>A0ABZ3D7T9_9PROT</name>
<gene>
    <name evidence="2" type="ORF">AAC691_03380</name>
</gene>
<accession>A0ABZ3D7T9</accession>
<evidence type="ECO:0000313" key="2">
    <source>
        <dbReference type="EMBL" id="XAE43511.1"/>
    </source>
</evidence>
<dbReference type="InterPro" id="IPR025227">
    <property type="entry name" value="DUF4169"/>
</dbReference>
<evidence type="ECO:0000256" key="1">
    <source>
        <dbReference type="SAM" id="MobiDB-lite"/>
    </source>
</evidence>
<keyword evidence="3" id="KW-1185">Reference proteome</keyword>
<dbReference type="Pfam" id="PF13770">
    <property type="entry name" value="DUF4169"/>
    <property type="match status" value="1"/>
</dbReference>
<sequence>MSNVVNLRRERKRRDRQQKAAVAAENRALHGRTRGARDLQRQQAEHLARTLDGARRDDAPDAPGQD</sequence>
<feature type="compositionally biased region" description="Basic and acidic residues" evidence="1">
    <location>
        <begin position="35"/>
        <end position="59"/>
    </location>
</feature>
<organism evidence="2 3">
    <name type="scientific">Nguyenibacter vanlangensis</name>
    <dbReference type="NCBI Taxonomy" id="1216886"/>
    <lineage>
        <taxon>Bacteria</taxon>
        <taxon>Pseudomonadati</taxon>
        <taxon>Pseudomonadota</taxon>
        <taxon>Alphaproteobacteria</taxon>
        <taxon>Acetobacterales</taxon>
        <taxon>Acetobacteraceae</taxon>
        <taxon>Nguyenibacter</taxon>
    </lineage>
</organism>
<protein>
    <submittedName>
        <fullName evidence="2">DUF4169 family protein</fullName>
    </submittedName>
</protein>